<dbReference type="EMBL" id="CAJVPU010004913">
    <property type="protein sequence ID" value="CAG8539876.1"/>
    <property type="molecule type" value="Genomic_DNA"/>
</dbReference>
<protein>
    <submittedName>
        <fullName evidence="1">3884_t:CDS:1</fullName>
    </submittedName>
</protein>
<accession>A0ACA9LMP9</accession>
<evidence type="ECO:0000313" key="2">
    <source>
        <dbReference type="Proteomes" id="UP000789702"/>
    </source>
</evidence>
<reference evidence="1" key="1">
    <citation type="submission" date="2021-06" db="EMBL/GenBank/DDBJ databases">
        <authorList>
            <person name="Kallberg Y."/>
            <person name="Tangrot J."/>
            <person name="Rosling A."/>
        </authorList>
    </citation>
    <scope>NUCLEOTIDE SEQUENCE</scope>
    <source>
        <strain evidence="1">IL203A</strain>
    </source>
</reference>
<keyword evidence="2" id="KW-1185">Reference proteome</keyword>
<organism evidence="1 2">
    <name type="scientific">Dentiscutata heterogama</name>
    <dbReference type="NCBI Taxonomy" id="1316150"/>
    <lineage>
        <taxon>Eukaryota</taxon>
        <taxon>Fungi</taxon>
        <taxon>Fungi incertae sedis</taxon>
        <taxon>Mucoromycota</taxon>
        <taxon>Glomeromycotina</taxon>
        <taxon>Glomeromycetes</taxon>
        <taxon>Diversisporales</taxon>
        <taxon>Gigasporaceae</taxon>
        <taxon>Dentiscutata</taxon>
    </lineage>
</organism>
<dbReference type="Proteomes" id="UP000789702">
    <property type="component" value="Unassembled WGS sequence"/>
</dbReference>
<comment type="caution">
    <text evidence="1">The sequence shown here is derived from an EMBL/GenBank/DDBJ whole genome shotgun (WGS) entry which is preliminary data.</text>
</comment>
<proteinExistence type="predicted"/>
<sequence length="213" mass="23387">MSNLRVSSHPLVAHKISILRNKNTKSKQVRELMREIGQLLGYEATADLPIKSTSTLESPLAPYAGTELATTIGLVPILRSGLTFVDVLQEMIPTARVLHLGIFRERISLQPVEYYNKLPSEPNVDQVLVLEPMIATGGTAVAATSILKDWGIKSKIKFITICASRQGLDNLMKHHPDVEIFVGVIDDVLDDHGYVVPGLGDAGDRLYDTPHLN</sequence>
<evidence type="ECO:0000313" key="1">
    <source>
        <dbReference type="EMBL" id="CAG8539876.1"/>
    </source>
</evidence>
<name>A0ACA9LMP9_9GLOM</name>
<gene>
    <name evidence="1" type="ORF">DHETER_LOCUS4756</name>
</gene>